<dbReference type="InterPro" id="IPR016032">
    <property type="entry name" value="Sig_transdc_resp-reg_C-effctor"/>
</dbReference>
<sequence>MVRTYQFGEFEFDPDQLVLKQHGQIVSLNEKACLLLALLLENRDKILSKDTILDKVWTNRVVTEQVIFQNISLLRSIFGETAIKTFPKKGYQWQSPIIDNCHQPTEVTGQDKNKDIAQVPKPFGGLSRPTVYGLGIAILLIVSVLWYRLYTLSPPAALQPEQIFVLAPAAQEFRVQSLQAGLSAQALFDSPHRTYAQAANAEELLVATKNFPVKSGMVVSFIVQGPQRSWQDFILVKTAKEAQHKLSAAILALRDGNYFSLSHPQQALAVLQMHQNDLGAEQARLYMALEEYDKAAALVERQLLAPDNNLEKALYLWLKAQIAMENKQFPVARASIEAALTIQEAVEVAPLKAQMLMTLSWSLLVDNDLRQGMQVLNQAVASARAAQEPLLELNAHRIQAFMASKAGLTELAHTQMGLATQLISLNQLADEHLVLLLSTQAWMAGPGEAANGFYQQILSRPFTPQYQKDFNIAAKQLRQSYIQQQRWDEALALIAPWQRDSFQSLTRASVLLAQQKRAEGLKEALQSFQIAQLAQSKTDALDSALLLLQHAQSGDTMVDAEGLKSYLTAHATRRWRDQNSRALDAAIRLSSSELQPN</sequence>
<feature type="transmembrane region" description="Helical" evidence="3">
    <location>
        <begin position="131"/>
        <end position="150"/>
    </location>
</feature>
<evidence type="ECO:0000256" key="2">
    <source>
        <dbReference type="PROSITE-ProRule" id="PRU01091"/>
    </source>
</evidence>
<dbReference type="SUPFAM" id="SSF46894">
    <property type="entry name" value="C-terminal effector domain of the bipartite response regulators"/>
    <property type="match status" value="1"/>
</dbReference>
<dbReference type="Gene3D" id="1.10.10.10">
    <property type="entry name" value="Winged helix-like DNA-binding domain superfamily/Winged helix DNA-binding domain"/>
    <property type="match status" value="1"/>
</dbReference>
<dbReference type="Proteomes" id="UP001501757">
    <property type="component" value="Unassembled WGS sequence"/>
</dbReference>
<dbReference type="EMBL" id="BAAAEI010000031">
    <property type="protein sequence ID" value="GAA0375085.1"/>
    <property type="molecule type" value="Genomic_DNA"/>
</dbReference>
<name>A0ABN0XWP6_9ALTE</name>
<evidence type="ECO:0000256" key="3">
    <source>
        <dbReference type="SAM" id="Phobius"/>
    </source>
</evidence>
<dbReference type="SMART" id="SM00862">
    <property type="entry name" value="Trans_reg_C"/>
    <property type="match status" value="1"/>
</dbReference>
<keyword evidence="3" id="KW-0812">Transmembrane</keyword>
<evidence type="ECO:0000313" key="5">
    <source>
        <dbReference type="EMBL" id="GAA0375085.1"/>
    </source>
</evidence>
<dbReference type="Pfam" id="PF00486">
    <property type="entry name" value="Trans_reg_C"/>
    <property type="match status" value="1"/>
</dbReference>
<dbReference type="InterPro" id="IPR036388">
    <property type="entry name" value="WH-like_DNA-bd_sf"/>
</dbReference>
<dbReference type="InterPro" id="IPR001867">
    <property type="entry name" value="OmpR/PhoB-type_DNA-bd"/>
</dbReference>
<keyword evidence="1 2" id="KW-0238">DNA-binding</keyword>
<reference evidence="5 6" key="1">
    <citation type="journal article" date="2019" name="Int. J. Syst. Evol. Microbiol.">
        <title>The Global Catalogue of Microorganisms (GCM) 10K type strain sequencing project: providing services to taxonomists for standard genome sequencing and annotation.</title>
        <authorList>
            <consortium name="The Broad Institute Genomics Platform"/>
            <consortium name="The Broad Institute Genome Sequencing Center for Infectious Disease"/>
            <person name="Wu L."/>
            <person name="Ma J."/>
        </authorList>
    </citation>
    <scope>NUCLEOTIDE SEQUENCE [LARGE SCALE GENOMIC DNA]</scope>
    <source>
        <strain evidence="5 6">JCM 13378</strain>
    </source>
</reference>
<evidence type="ECO:0000313" key="6">
    <source>
        <dbReference type="Proteomes" id="UP001501757"/>
    </source>
</evidence>
<evidence type="ECO:0000259" key="4">
    <source>
        <dbReference type="PROSITE" id="PS51755"/>
    </source>
</evidence>
<keyword evidence="3" id="KW-1133">Transmembrane helix</keyword>
<organism evidence="5 6">
    <name type="scientific">Bowmanella denitrificans</name>
    <dbReference type="NCBI Taxonomy" id="366582"/>
    <lineage>
        <taxon>Bacteria</taxon>
        <taxon>Pseudomonadati</taxon>
        <taxon>Pseudomonadota</taxon>
        <taxon>Gammaproteobacteria</taxon>
        <taxon>Alteromonadales</taxon>
        <taxon>Alteromonadaceae</taxon>
        <taxon>Bowmanella</taxon>
    </lineage>
</organism>
<evidence type="ECO:0000256" key="1">
    <source>
        <dbReference type="ARBA" id="ARBA00023125"/>
    </source>
</evidence>
<comment type="caution">
    <text evidence="5">The sequence shown here is derived from an EMBL/GenBank/DDBJ whole genome shotgun (WGS) entry which is preliminary data.</text>
</comment>
<gene>
    <name evidence="5" type="ORF">GCM10009092_44160</name>
</gene>
<accession>A0ABN0XWP6</accession>
<feature type="DNA-binding region" description="OmpR/PhoB-type" evidence="2">
    <location>
        <begin position="2"/>
        <end position="95"/>
    </location>
</feature>
<keyword evidence="6" id="KW-1185">Reference proteome</keyword>
<keyword evidence="3" id="KW-0472">Membrane</keyword>
<protein>
    <recommendedName>
        <fullName evidence="4">OmpR/PhoB-type domain-containing protein</fullName>
    </recommendedName>
</protein>
<proteinExistence type="predicted"/>
<feature type="domain" description="OmpR/PhoB-type" evidence="4">
    <location>
        <begin position="2"/>
        <end position="95"/>
    </location>
</feature>
<dbReference type="PROSITE" id="PS51755">
    <property type="entry name" value="OMPR_PHOB"/>
    <property type="match status" value="1"/>
</dbReference>